<protein>
    <submittedName>
        <fullName evidence="1">Uncharacterized protein</fullName>
    </submittedName>
</protein>
<proteinExistence type="predicted"/>
<evidence type="ECO:0000313" key="2">
    <source>
        <dbReference type="Proteomes" id="UP000266861"/>
    </source>
</evidence>
<sequence>MDPAVLRLSRNFKLPTNYKTKRKNELKSELNQALEDINIRKFCKDNSRDVRSTNFVRGITAAALFAMQKLLLQLQILLLQIPFVSSEILFIQS</sequence>
<organism evidence="1 2">
    <name type="scientific">Diversispora epigaea</name>
    <dbReference type="NCBI Taxonomy" id="1348612"/>
    <lineage>
        <taxon>Eukaryota</taxon>
        <taxon>Fungi</taxon>
        <taxon>Fungi incertae sedis</taxon>
        <taxon>Mucoromycota</taxon>
        <taxon>Glomeromycotina</taxon>
        <taxon>Glomeromycetes</taxon>
        <taxon>Diversisporales</taxon>
        <taxon>Diversisporaceae</taxon>
        <taxon>Diversispora</taxon>
    </lineage>
</organism>
<reference evidence="1 2" key="1">
    <citation type="submission" date="2018-08" db="EMBL/GenBank/DDBJ databases">
        <title>Genome and evolution of the arbuscular mycorrhizal fungus Diversispora epigaea (formerly Glomus versiforme) and its bacterial endosymbionts.</title>
        <authorList>
            <person name="Sun X."/>
            <person name="Fei Z."/>
            <person name="Harrison M."/>
        </authorList>
    </citation>
    <scope>NUCLEOTIDE SEQUENCE [LARGE SCALE GENOMIC DNA]</scope>
    <source>
        <strain evidence="1 2">IT104</strain>
    </source>
</reference>
<gene>
    <name evidence="1" type="ORF">Glove_109g421</name>
</gene>
<accession>A0A397J4H3</accession>
<name>A0A397J4H3_9GLOM</name>
<comment type="caution">
    <text evidence="1">The sequence shown here is derived from an EMBL/GenBank/DDBJ whole genome shotgun (WGS) entry which is preliminary data.</text>
</comment>
<dbReference type="AlphaFoldDB" id="A0A397J4H3"/>
<evidence type="ECO:0000313" key="1">
    <source>
        <dbReference type="EMBL" id="RHZ82317.1"/>
    </source>
</evidence>
<keyword evidence="2" id="KW-1185">Reference proteome</keyword>
<dbReference type="EMBL" id="PQFF01000102">
    <property type="protein sequence ID" value="RHZ82317.1"/>
    <property type="molecule type" value="Genomic_DNA"/>
</dbReference>
<dbReference type="Proteomes" id="UP000266861">
    <property type="component" value="Unassembled WGS sequence"/>
</dbReference>